<evidence type="ECO:0000313" key="3">
    <source>
        <dbReference type="Proteomes" id="UP000670947"/>
    </source>
</evidence>
<dbReference type="EMBL" id="JAGGDJ010000001">
    <property type="protein sequence ID" value="MBO7743023.1"/>
    <property type="molecule type" value="Genomic_DNA"/>
</dbReference>
<dbReference type="InterPro" id="IPR052927">
    <property type="entry name" value="DCC_oxidoreductase"/>
</dbReference>
<dbReference type="PANTHER" id="PTHR33639:SF2">
    <property type="entry name" value="DUF393 DOMAIN-CONTAINING PROTEIN"/>
    <property type="match status" value="1"/>
</dbReference>
<evidence type="ECO:0000256" key="1">
    <source>
        <dbReference type="SAM" id="MobiDB-lite"/>
    </source>
</evidence>
<dbReference type="Pfam" id="PF04134">
    <property type="entry name" value="DCC1-like"/>
    <property type="match status" value="2"/>
</dbReference>
<dbReference type="RefSeq" id="WP_208845969.1">
    <property type="nucleotide sequence ID" value="NZ_JAGGDJ010000001.1"/>
</dbReference>
<gene>
    <name evidence="2" type="ORF">I8J29_02360</name>
</gene>
<keyword evidence="3" id="KW-1185">Reference proteome</keyword>
<comment type="caution">
    <text evidence="2">The sequence shown here is derived from an EMBL/GenBank/DDBJ whole genome shotgun (WGS) entry which is preliminary data.</text>
</comment>
<sequence length="185" mass="19943">MNKKLSASDADAVILLIDGDCPLCHWLARFVGERDAAGRFRFAALDSAAARRLLAEAGRHAADGTTDEGHAADKRAAARNDGRSTASGPNRRGRAAAGPADTFVLIANGRCDVKSGAALRVLRELDGPWPLLYAAILIPAFIRDRAYDFVARRRYRWFGRDGVGCALPDSNLRGRLIEDGEGDQP</sequence>
<feature type="region of interest" description="Disordered" evidence="1">
    <location>
        <begin position="61"/>
        <end position="96"/>
    </location>
</feature>
<protein>
    <submittedName>
        <fullName evidence="2">DUF393 domain-containing protein</fullName>
    </submittedName>
</protein>
<dbReference type="PANTHER" id="PTHR33639">
    <property type="entry name" value="THIOL-DISULFIDE OXIDOREDUCTASE DCC"/>
    <property type="match status" value="1"/>
</dbReference>
<feature type="compositionally biased region" description="Low complexity" evidence="1">
    <location>
        <begin position="86"/>
        <end position="96"/>
    </location>
</feature>
<evidence type="ECO:0000313" key="2">
    <source>
        <dbReference type="EMBL" id="MBO7743023.1"/>
    </source>
</evidence>
<proteinExistence type="predicted"/>
<accession>A0ABS3W3Z2</accession>
<organism evidence="2 3">
    <name type="scientific">Paenibacillus artemisiicola</name>
    <dbReference type="NCBI Taxonomy" id="1172618"/>
    <lineage>
        <taxon>Bacteria</taxon>
        <taxon>Bacillati</taxon>
        <taxon>Bacillota</taxon>
        <taxon>Bacilli</taxon>
        <taxon>Bacillales</taxon>
        <taxon>Paenibacillaceae</taxon>
        <taxon>Paenibacillus</taxon>
    </lineage>
</organism>
<feature type="compositionally biased region" description="Basic and acidic residues" evidence="1">
    <location>
        <begin position="61"/>
        <end position="82"/>
    </location>
</feature>
<reference evidence="2 3" key="1">
    <citation type="submission" date="2021-03" db="EMBL/GenBank/DDBJ databases">
        <title>Paenibacillus artemisicola MWE-103 whole genome sequence.</title>
        <authorList>
            <person name="Ham Y.J."/>
        </authorList>
    </citation>
    <scope>NUCLEOTIDE SEQUENCE [LARGE SCALE GENOMIC DNA]</scope>
    <source>
        <strain evidence="2 3">MWE-103</strain>
    </source>
</reference>
<dbReference type="InterPro" id="IPR007263">
    <property type="entry name" value="DCC1-like"/>
</dbReference>
<dbReference type="Proteomes" id="UP000670947">
    <property type="component" value="Unassembled WGS sequence"/>
</dbReference>
<name>A0ABS3W3Z2_9BACL</name>